<dbReference type="EMBL" id="CP003282">
    <property type="protein sequence ID" value="AFG37390.1"/>
    <property type="molecule type" value="Genomic_DNA"/>
</dbReference>
<dbReference type="STRING" id="889378.Spiaf_1315"/>
<evidence type="ECO:0000313" key="2">
    <source>
        <dbReference type="EMBL" id="AFG37390.1"/>
    </source>
</evidence>
<organism evidence="2 3">
    <name type="scientific">Spirochaeta africana (strain ATCC 700263 / DSM 8902 / Z-7692)</name>
    <dbReference type="NCBI Taxonomy" id="889378"/>
    <lineage>
        <taxon>Bacteria</taxon>
        <taxon>Pseudomonadati</taxon>
        <taxon>Spirochaetota</taxon>
        <taxon>Spirochaetia</taxon>
        <taxon>Spirochaetales</taxon>
        <taxon>Spirochaetaceae</taxon>
        <taxon>Spirochaeta</taxon>
    </lineage>
</organism>
<gene>
    <name evidence="2" type="ordered locus">Spiaf_1315</name>
</gene>
<dbReference type="Proteomes" id="UP000007383">
    <property type="component" value="Chromosome"/>
</dbReference>
<sequence length="483" mass="55428">MGEEEYIPLRDIIRREPRALQFMASRGYIVTARRRSTGKERSVPLRSLLLNNPKFFRSSGDYDYFISPETARVVEQAFPPAEHHHPDSHRDTSGITPDNDPARKAADSPDTTTGQVRQKPPNFGSDYEEILELVPEERAELISGHAAELEELAKADKPDIHTVNATLTLSTARTAMINKATIQEALRMGNAEAQRHSASLVASTEKMVKSACTLLANDLYKEDLIAELVQRSNGTVVQHMTRVFLMGVSFLLYYNQQYAGTSLANRIRAHFAERYRSHYQRLLPHVDESDLTLERVFWGGMRSLTLEEIRDFAMGYLVHDVGKTEDIEYHEGEEGFDREKVVRHVKIGYKAVMEKTVYPREAALITGYHHEYYGAPSGYGYFRELLTRYKQMNPDAQIDHLMSYEMEPLIDYQVLAYFPAKMLEVIDVFDSLTDPNRLYRKPLTPDETIAVLRKDFVHEHVKVDPIILDLFEQFLHERGLIKS</sequence>
<dbReference type="SUPFAM" id="SSF109604">
    <property type="entry name" value="HD-domain/PDEase-like"/>
    <property type="match status" value="1"/>
</dbReference>
<protein>
    <recommendedName>
        <fullName evidence="4">HD-GYP domain-containing protein</fullName>
    </recommendedName>
</protein>
<dbReference type="Gene3D" id="1.10.3210.10">
    <property type="entry name" value="Hypothetical protein af1432"/>
    <property type="match status" value="1"/>
</dbReference>
<evidence type="ECO:0000256" key="1">
    <source>
        <dbReference type="SAM" id="MobiDB-lite"/>
    </source>
</evidence>
<dbReference type="eggNOG" id="COG2206">
    <property type="taxonomic scope" value="Bacteria"/>
</dbReference>
<evidence type="ECO:0008006" key="4">
    <source>
        <dbReference type="Google" id="ProtNLM"/>
    </source>
</evidence>
<evidence type="ECO:0000313" key="3">
    <source>
        <dbReference type="Proteomes" id="UP000007383"/>
    </source>
</evidence>
<proteinExistence type="predicted"/>
<dbReference type="RefSeq" id="WP_014455377.1">
    <property type="nucleotide sequence ID" value="NC_017098.1"/>
</dbReference>
<accession>H9UIP7</accession>
<feature type="compositionally biased region" description="Basic and acidic residues" evidence="1">
    <location>
        <begin position="81"/>
        <end position="92"/>
    </location>
</feature>
<dbReference type="PATRIC" id="fig|889378.3.peg.1319"/>
<feature type="region of interest" description="Disordered" evidence="1">
    <location>
        <begin position="80"/>
        <end position="124"/>
    </location>
</feature>
<keyword evidence="3" id="KW-1185">Reference proteome</keyword>
<dbReference type="HOGENOM" id="CLU_589122_0_0_12"/>
<dbReference type="AlphaFoldDB" id="H9UIP7"/>
<dbReference type="KEGG" id="sfc:Spiaf_1315"/>
<reference evidence="3" key="1">
    <citation type="journal article" date="2013" name="Stand. Genomic Sci.">
        <title>Complete genome sequence of the halophilic bacterium Spirochaeta africana type strain (Z-7692(T)) from the alkaline Lake Magadi in the East African Rift.</title>
        <authorList>
            <person name="Liolos K."/>
            <person name="Abt B."/>
            <person name="Scheuner C."/>
            <person name="Teshima H."/>
            <person name="Held B."/>
            <person name="Lapidus A."/>
            <person name="Nolan M."/>
            <person name="Lucas S."/>
            <person name="Deshpande S."/>
            <person name="Cheng J.F."/>
            <person name="Tapia R."/>
            <person name="Goodwin L.A."/>
            <person name="Pitluck S."/>
            <person name="Pagani I."/>
            <person name="Ivanova N."/>
            <person name="Mavromatis K."/>
            <person name="Mikhailova N."/>
            <person name="Huntemann M."/>
            <person name="Pati A."/>
            <person name="Chen A."/>
            <person name="Palaniappan K."/>
            <person name="Land M."/>
            <person name="Rohde M."/>
            <person name="Tindall B.J."/>
            <person name="Detter J.C."/>
            <person name="Goker M."/>
            <person name="Bristow J."/>
            <person name="Eisen J.A."/>
            <person name="Markowitz V."/>
            <person name="Hugenholtz P."/>
            <person name="Woyke T."/>
            <person name="Klenk H.P."/>
            <person name="Kyrpides N.C."/>
        </authorList>
    </citation>
    <scope>NUCLEOTIDE SEQUENCE</scope>
    <source>
        <strain evidence="3">ATCC 700263 / DSM 8902 / Z-7692</strain>
    </source>
</reference>
<name>H9UIP7_SPIAZ</name>
<dbReference type="OrthoDB" id="366554at2"/>